<sequence>MADDLYSDLDTSVGGLSSVHLKAQLQALQAKYDALQVEAGNLQHANSELGKRNQILERNLSALYSTAMTEIARKDKAIQSLRQELEERQAHYSSNKR</sequence>
<evidence type="ECO:0000256" key="1">
    <source>
        <dbReference type="SAM" id="Coils"/>
    </source>
</evidence>
<evidence type="ECO:0000313" key="3">
    <source>
        <dbReference type="Proteomes" id="UP000243217"/>
    </source>
</evidence>
<keyword evidence="3" id="KW-1185">Reference proteome</keyword>
<accession>A0A1V9ZYB8</accession>
<comment type="caution">
    <text evidence="2">The sequence shown here is derived from an EMBL/GenBank/DDBJ whole genome shotgun (WGS) entry which is preliminary data.</text>
</comment>
<proteinExistence type="predicted"/>
<keyword evidence="1" id="KW-0175">Coiled coil</keyword>
<gene>
    <name evidence="2" type="ORF">THRCLA_21284</name>
</gene>
<feature type="coiled-coil region" evidence="1">
    <location>
        <begin position="18"/>
        <end position="45"/>
    </location>
</feature>
<reference evidence="2 3" key="1">
    <citation type="journal article" date="2014" name="Genome Biol. Evol.">
        <title>The secreted proteins of Achlya hypogyna and Thraustotheca clavata identify the ancestral oomycete secretome and reveal gene acquisitions by horizontal gene transfer.</title>
        <authorList>
            <person name="Misner I."/>
            <person name="Blouin N."/>
            <person name="Leonard G."/>
            <person name="Richards T.A."/>
            <person name="Lane C.E."/>
        </authorList>
    </citation>
    <scope>NUCLEOTIDE SEQUENCE [LARGE SCALE GENOMIC DNA]</scope>
    <source>
        <strain evidence="2 3">ATCC 34112</strain>
    </source>
</reference>
<dbReference type="AlphaFoldDB" id="A0A1V9ZYB8"/>
<organism evidence="2 3">
    <name type="scientific">Thraustotheca clavata</name>
    <dbReference type="NCBI Taxonomy" id="74557"/>
    <lineage>
        <taxon>Eukaryota</taxon>
        <taxon>Sar</taxon>
        <taxon>Stramenopiles</taxon>
        <taxon>Oomycota</taxon>
        <taxon>Saprolegniomycetes</taxon>
        <taxon>Saprolegniales</taxon>
        <taxon>Achlyaceae</taxon>
        <taxon>Thraustotheca</taxon>
    </lineage>
</organism>
<protein>
    <submittedName>
        <fullName evidence="2">Uncharacterized protein</fullName>
    </submittedName>
</protein>
<dbReference type="EMBL" id="JNBS01001053">
    <property type="protein sequence ID" value="OQS02951.1"/>
    <property type="molecule type" value="Genomic_DNA"/>
</dbReference>
<dbReference type="Proteomes" id="UP000243217">
    <property type="component" value="Unassembled WGS sequence"/>
</dbReference>
<name>A0A1V9ZYB8_9STRA</name>
<evidence type="ECO:0000313" key="2">
    <source>
        <dbReference type="EMBL" id="OQS02951.1"/>
    </source>
</evidence>
<dbReference type="OrthoDB" id="1938039at2759"/>